<dbReference type="RefSeq" id="WP_093136758.1">
    <property type="nucleotide sequence ID" value="NZ_FOHJ01000010.1"/>
</dbReference>
<dbReference type="PANTHER" id="PTHR37823">
    <property type="entry name" value="CYTOCHROME C-553-LIKE"/>
    <property type="match status" value="1"/>
</dbReference>
<dbReference type="OrthoDB" id="2380469at2"/>
<evidence type="ECO:0000256" key="5">
    <source>
        <dbReference type="ARBA" id="ARBA00022723"/>
    </source>
</evidence>
<dbReference type="InterPro" id="IPR027387">
    <property type="entry name" value="Cytb/b6-like_sf"/>
</dbReference>
<dbReference type="GO" id="GO:0046872">
    <property type="term" value="F:metal ion binding"/>
    <property type="evidence" value="ECO:0007669"/>
    <property type="project" value="UniProtKB-KW"/>
</dbReference>
<keyword evidence="5 10" id="KW-0479">Metal-binding</keyword>
<feature type="domain" description="Cytochrome b/b6 C-terminal region profile" evidence="12">
    <location>
        <begin position="27"/>
        <end position="154"/>
    </location>
</feature>
<evidence type="ECO:0000256" key="9">
    <source>
        <dbReference type="ARBA" id="ARBA00023136"/>
    </source>
</evidence>
<feature type="transmembrane region" description="Helical" evidence="11">
    <location>
        <begin position="46"/>
        <end position="67"/>
    </location>
</feature>
<reference evidence="15" key="1">
    <citation type="submission" date="2016-10" db="EMBL/GenBank/DDBJ databases">
        <authorList>
            <person name="Varghese N."/>
            <person name="Submissions S."/>
        </authorList>
    </citation>
    <scope>NUCLEOTIDE SEQUENCE [LARGE SCALE GENOMIC DNA]</scope>
    <source>
        <strain evidence="15">CGMCC 1.3566</strain>
    </source>
</reference>
<feature type="transmembrane region" description="Helical" evidence="11">
    <location>
        <begin position="136"/>
        <end position="154"/>
    </location>
</feature>
<dbReference type="InterPro" id="IPR005798">
    <property type="entry name" value="Cyt_b/b6_C"/>
</dbReference>
<dbReference type="Gene3D" id="1.20.810.10">
    <property type="entry name" value="Cytochrome Bc1 Complex, Chain C"/>
    <property type="match status" value="1"/>
</dbReference>
<dbReference type="STRING" id="237682.SAMN05421676_110106"/>
<evidence type="ECO:0000256" key="1">
    <source>
        <dbReference type="ARBA" id="ARBA00004141"/>
    </source>
</evidence>
<dbReference type="Gene3D" id="1.10.760.10">
    <property type="entry name" value="Cytochrome c-like domain"/>
    <property type="match status" value="1"/>
</dbReference>
<dbReference type="InterPro" id="IPR036150">
    <property type="entry name" value="Cyt_b/b6_C_sf"/>
</dbReference>
<keyword evidence="15" id="KW-1185">Reference proteome</keyword>
<dbReference type="Pfam" id="PF13442">
    <property type="entry name" value="Cytochrome_CBB3"/>
    <property type="match status" value="1"/>
</dbReference>
<evidence type="ECO:0000313" key="14">
    <source>
        <dbReference type="EMBL" id="SET90487.1"/>
    </source>
</evidence>
<evidence type="ECO:0000256" key="4">
    <source>
        <dbReference type="ARBA" id="ARBA00022692"/>
    </source>
</evidence>
<dbReference type="SUPFAM" id="SSF81648">
    <property type="entry name" value="a domain/subunit of cytochrome bc1 complex (Ubiquinol-cytochrome c reductase)"/>
    <property type="match status" value="1"/>
</dbReference>
<dbReference type="GO" id="GO:0020037">
    <property type="term" value="F:heme binding"/>
    <property type="evidence" value="ECO:0007669"/>
    <property type="project" value="InterPro"/>
</dbReference>
<comment type="subcellular location">
    <subcellularLocation>
        <location evidence="1">Membrane</location>
        <topology evidence="1">Multi-pass membrane protein</topology>
    </subcellularLocation>
</comment>
<organism evidence="14 15">
    <name type="scientific">Salinibacillus kushneri</name>
    <dbReference type="NCBI Taxonomy" id="237682"/>
    <lineage>
        <taxon>Bacteria</taxon>
        <taxon>Bacillati</taxon>
        <taxon>Bacillota</taxon>
        <taxon>Bacilli</taxon>
        <taxon>Bacillales</taxon>
        <taxon>Bacillaceae</taxon>
        <taxon>Salinibacillus</taxon>
    </lineage>
</organism>
<keyword evidence="3 10" id="KW-0349">Heme</keyword>
<dbReference type="AlphaFoldDB" id="A0A1I0I1K5"/>
<evidence type="ECO:0000313" key="15">
    <source>
        <dbReference type="Proteomes" id="UP000199095"/>
    </source>
</evidence>
<gene>
    <name evidence="14" type="ORF">SAMN05421676_110106</name>
</gene>
<dbReference type="GO" id="GO:0016020">
    <property type="term" value="C:membrane"/>
    <property type="evidence" value="ECO:0007669"/>
    <property type="project" value="UniProtKB-SubCell"/>
</dbReference>
<feature type="domain" description="Cytochrome c" evidence="13">
    <location>
        <begin position="178"/>
        <end position="252"/>
    </location>
</feature>
<accession>A0A1I0I1K5</accession>
<dbReference type="Pfam" id="PF00032">
    <property type="entry name" value="Cytochrom_B_C"/>
    <property type="match status" value="1"/>
</dbReference>
<dbReference type="SUPFAM" id="SSF46626">
    <property type="entry name" value="Cytochrome c"/>
    <property type="match status" value="1"/>
</dbReference>
<dbReference type="EMBL" id="FOHJ01000010">
    <property type="protein sequence ID" value="SET90487.1"/>
    <property type="molecule type" value="Genomic_DNA"/>
</dbReference>
<dbReference type="InterPro" id="IPR036909">
    <property type="entry name" value="Cyt_c-like_dom_sf"/>
</dbReference>
<dbReference type="Proteomes" id="UP000199095">
    <property type="component" value="Unassembled WGS sequence"/>
</dbReference>
<evidence type="ECO:0000256" key="8">
    <source>
        <dbReference type="ARBA" id="ARBA00023004"/>
    </source>
</evidence>
<dbReference type="InterPro" id="IPR009056">
    <property type="entry name" value="Cyt_c-like_dom"/>
</dbReference>
<keyword evidence="2" id="KW-0813">Transport</keyword>
<name>A0A1I0I1K5_9BACI</name>
<evidence type="ECO:0000256" key="11">
    <source>
        <dbReference type="SAM" id="Phobius"/>
    </source>
</evidence>
<evidence type="ECO:0000256" key="6">
    <source>
        <dbReference type="ARBA" id="ARBA00022982"/>
    </source>
</evidence>
<feature type="transmembrane region" description="Helical" evidence="11">
    <location>
        <begin position="102"/>
        <end position="124"/>
    </location>
</feature>
<evidence type="ECO:0000256" key="10">
    <source>
        <dbReference type="PROSITE-ProRule" id="PRU00433"/>
    </source>
</evidence>
<evidence type="ECO:0000256" key="2">
    <source>
        <dbReference type="ARBA" id="ARBA00022448"/>
    </source>
</evidence>
<proteinExistence type="predicted"/>
<dbReference type="PANTHER" id="PTHR37823:SF4">
    <property type="entry name" value="MENAQUINOL-CYTOCHROME C REDUCTASE CYTOCHROME B_C SUBUNIT"/>
    <property type="match status" value="1"/>
</dbReference>
<evidence type="ECO:0000259" key="12">
    <source>
        <dbReference type="PROSITE" id="PS51003"/>
    </source>
</evidence>
<dbReference type="PROSITE" id="PS51007">
    <property type="entry name" value="CYTC"/>
    <property type="match status" value="1"/>
</dbReference>
<keyword evidence="4 11" id="KW-0812">Transmembrane</keyword>
<dbReference type="InterPro" id="IPR051811">
    <property type="entry name" value="Cytochrome_c550/c551-like"/>
</dbReference>
<dbReference type="PROSITE" id="PS51003">
    <property type="entry name" value="CYTB_CTER"/>
    <property type="match status" value="1"/>
</dbReference>
<keyword evidence="7 11" id="KW-1133">Transmembrane helix</keyword>
<evidence type="ECO:0000256" key="7">
    <source>
        <dbReference type="ARBA" id="ARBA00022989"/>
    </source>
</evidence>
<sequence>MHRGKGMKFVGDSRVRENDDRHIPKDYSEYPGRTEPFWPNFLLKEWLAGAVFLVGFLCLTVAAPAPLEKMADPSTPGYIPLPDWYFLFLYQLLKYPFASGDYVVIGTVVIPGLAFGGLLLAPFLDRGPERRPTRRPVATSLMLIAIVAVFFLTWEASSHVDWETRAEQNKIVEDVEIDKESEGYQVYSDQSCMSCHGENLEGVSGPSLIGTEHSADEIKDIAKNGIGSMPAGQFEGSDEELQKLADFIAGLGEE</sequence>
<dbReference type="GO" id="GO:0009055">
    <property type="term" value="F:electron transfer activity"/>
    <property type="evidence" value="ECO:0007669"/>
    <property type="project" value="InterPro"/>
</dbReference>
<evidence type="ECO:0000259" key="13">
    <source>
        <dbReference type="PROSITE" id="PS51007"/>
    </source>
</evidence>
<protein>
    <submittedName>
        <fullName evidence="14">Menaquinol-cytochrome c reductase cytochrome b/c subunit</fullName>
    </submittedName>
</protein>
<evidence type="ECO:0000256" key="3">
    <source>
        <dbReference type="ARBA" id="ARBA00022617"/>
    </source>
</evidence>
<keyword evidence="6" id="KW-0249">Electron transport</keyword>
<keyword evidence="8 10" id="KW-0408">Iron</keyword>
<dbReference type="GO" id="GO:0016491">
    <property type="term" value="F:oxidoreductase activity"/>
    <property type="evidence" value="ECO:0007669"/>
    <property type="project" value="InterPro"/>
</dbReference>
<keyword evidence="9 11" id="KW-0472">Membrane</keyword>